<keyword evidence="1" id="KW-0812">Transmembrane</keyword>
<sequence>MSDDGYGRSRASIFFPVFSIRQAKLVVVLLMLLMVMVSAVVPDTAEGGGWLLVQQMILVGYKDIGSLSEGSSYRLVVMVSFSMAVILSWIAAIVMSLTRLHMHAFQAVERKSYLSRVLTIGVILVFLLLPMFKALPNSELHFSYHVFRVMWESKLLIIGASVVYFLLSLSLWVLVLFEVSNLLGWRSSTRS</sequence>
<dbReference type="RefSeq" id="WP_154946807.1">
    <property type="nucleotide sequence ID" value="NZ_CABVHB010000010.1"/>
</dbReference>
<keyword evidence="1" id="KW-0472">Membrane</keyword>
<reference evidence="2 3" key="1">
    <citation type="submission" date="2019-09" db="EMBL/GenBank/DDBJ databases">
        <authorList>
            <person name="Chandra G."/>
            <person name="Truman W A."/>
        </authorList>
    </citation>
    <scope>NUCLEOTIDE SEQUENCE [LARGE SCALE GENOMIC DNA]</scope>
    <source>
        <strain evidence="2">PS673</strain>
    </source>
</reference>
<keyword evidence="1" id="KW-1133">Transmembrane helix</keyword>
<evidence type="ECO:0000313" key="2">
    <source>
        <dbReference type="EMBL" id="VVM72023.1"/>
    </source>
</evidence>
<feature type="transmembrane region" description="Helical" evidence="1">
    <location>
        <begin position="117"/>
        <end position="135"/>
    </location>
</feature>
<accession>A0A5E6RZJ4</accession>
<dbReference type="Proteomes" id="UP000344274">
    <property type="component" value="Unassembled WGS sequence"/>
</dbReference>
<name>A0A5E6RZJ4_PSEFL</name>
<dbReference type="EMBL" id="CABVHB010000010">
    <property type="protein sequence ID" value="VVM72023.1"/>
    <property type="molecule type" value="Genomic_DNA"/>
</dbReference>
<protein>
    <recommendedName>
        <fullName evidence="4">Transmembrane protein</fullName>
    </recommendedName>
</protein>
<evidence type="ECO:0000256" key="1">
    <source>
        <dbReference type="SAM" id="Phobius"/>
    </source>
</evidence>
<dbReference type="AlphaFoldDB" id="A0A5E6RZJ4"/>
<proteinExistence type="predicted"/>
<feature type="transmembrane region" description="Helical" evidence="1">
    <location>
        <begin position="23"/>
        <end position="41"/>
    </location>
</feature>
<organism evidence="2 3">
    <name type="scientific">Pseudomonas fluorescens</name>
    <dbReference type="NCBI Taxonomy" id="294"/>
    <lineage>
        <taxon>Bacteria</taxon>
        <taxon>Pseudomonadati</taxon>
        <taxon>Pseudomonadota</taxon>
        <taxon>Gammaproteobacteria</taxon>
        <taxon>Pseudomonadales</taxon>
        <taxon>Pseudomonadaceae</taxon>
        <taxon>Pseudomonas</taxon>
    </lineage>
</organism>
<feature type="transmembrane region" description="Helical" evidence="1">
    <location>
        <begin position="75"/>
        <end position="97"/>
    </location>
</feature>
<evidence type="ECO:0008006" key="4">
    <source>
        <dbReference type="Google" id="ProtNLM"/>
    </source>
</evidence>
<feature type="transmembrane region" description="Helical" evidence="1">
    <location>
        <begin position="155"/>
        <end position="177"/>
    </location>
</feature>
<gene>
    <name evidence="2" type="ORF">PS673_01826</name>
</gene>
<evidence type="ECO:0000313" key="3">
    <source>
        <dbReference type="Proteomes" id="UP000344274"/>
    </source>
</evidence>